<comment type="catalytic activity">
    <reaction evidence="6 8">
        <text>hydrogencarbonate + H(+) = CO2 + H2O</text>
        <dbReference type="Rhea" id="RHEA:10748"/>
        <dbReference type="ChEBI" id="CHEBI:15377"/>
        <dbReference type="ChEBI" id="CHEBI:15378"/>
        <dbReference type="ChEBI" id="CHEBI:16526"/>
        <dbReference type="ChEBI" id="CHEBI:17544"/>
        <dbReference type="EC" id="4.2.1.1"/>
    </reaction>
</comment>
<dbReference type="Gene3D" id="3.40.1050.10">
    <property type="entry name" value="Carbonic anhydrase"/>
    <property type="match status" value="1"/>
</dbReference>
<evidence type="ECO:0000313" key="11">
    <source>
        <dbReference type="Proteomes" id="UP001152797"/>
    </source>
</evidence>
<gene>
    <name evidence="9" type="ORF">C1SCF055_LOCUS38816</name>
</gene>
<comment type="function">
    <text evidence="8">Reversible hydration of carbon dioxide.</text>
</comment>
<reference evidence="9" key="1">
    <citation type="submission" date="2022-10" db="EMBL/GenBank/DDBJ databases">
        <authorList>
            <person name="Chen Y."/>
            <person name="Dougan E. K."/>
            <person name="Chan C."/>
            <person name="Rhodes N."/>
            <person name="Thang M."/>
        </authorList>
    </citation>
    <scope>NUCLEOTIDE SEQUENCE</scope>
</reference>
<evidence type="ECO:0000256" key="8">
    <source>
        <dbReference type="RuleBase" id="RU003956"/>
    </source>
</evidence>
<dbReference type="GO" id="GO:0004089">
    <property type="term" value="F:carbonate dehydratase activity"/>
    <property type="evidence" value="ECO:0007669"/>
    <property type="project" value="UniProtKB-UniRule"/>
</dbReference>
<protein>
    <recommendedName>
        <fullName evidence="2 8">Carbonic anhydrase</fullName>
        <ecNumber evidence="2 8">4.2.1.1</ecNumber>
    </recommendedName>
    <alternativeName>
        <fullName evidence="8">Carbonate dehydratase</fullName>
    </alternativeName>
</protein>
<evidence type="ECO:0000313" key="10">
    <source>
        <dbReference type="EMBL" id="CAL1167250.1"/>
    </source>
</evidence>
<keyword evidence="4 7" id="KW-0862">Zinc</keyword>
<evidence type="ECO:0000256" key="4">
    <source>
        <dbReference type="ARBA" id="ARBA00022833"/>
    </source>
</evidence>
<organism evidence="9">
    <name type="scientific">Cladocopium goreaui</name>
    <dbReference type="NCBI Taxonomy" id="2562237"/>
    <lineage>
        <taxon>Eukaryota</taxon>
        <taxon>Sar</taxon>
        <taxon>Alveolata</taxon>
        <taxon>Dinophyceae</taxon>
        <taxon>Suessiales</taxon>
        <taxon>Symbiodiniaceae</taxon>
        <taxon>Cladocopium</taxon>
    </lineage>
</organism>
<dbReference type="SUPFAM" id="SSF53056">
    <property type="entry name" value="beta-carbonic anhydrase, cab"/>
    <property type="match status" value="1"/>
</dbReference>
<feature type="binding site" evidence="7">
    <location>
        <position position="135"/>
    </location>
    <ligand>
        <name>Zn(2+)</name>
        <dbReference type="ChEBI" id="CHEBI:29105"/>
    </ligand>
</feature>
<dbReference type="PANTHER" id="PTHR11002:SF76">
    <property type="entry name" value="CARBONIC ANHYDRASE"/>
    <property type="match status" value="1"/>
</dbReference>
<evidence type="ECO:0000256" key="5">
    <source>
        <dbReference type="ARBA" id="ARBA00023239"/>
    </source>
</evidence>
<feature type="non-terminal residue" evidence="9">
    <location>
        <position position="1"/>
    </location>
</feature>
<feature type="binding site" evidence="7">
    <location>
        <position position="79"/>
    </location>
    <ligand>
        <name>Zn(2+)</name>
        <dbReference type="ChEBI" id="CHEBI:29105"/>
    </ligand>
</feature>
<dbReference type="EC" id="4.2.1.1" evidence="2 8"/>
<dbReference type="PANTHER" id="PTHR11002">
    <property type="entry name" value="CARBONIC ANHYDRASE"/>
    <property type="match status" value="1"/>
</dbReference>
<keyword evidence="11" id="KW-1185">Reference proteome</keyword>
<keyword evidence="5 8" id="KW-0456">Lyase</keyword>
<feature type="binding site" evidence="7">
    <location>
        <position position="138"/>
    </location>
    <ligand>
        <name>Zn(2+)</name>
        <dbReference type="ChEBI" id="CHEBI:29105"/>
    </ligand>
</feature>
<dbReference type="GO" id="GO:0008270">
    <property type="term" value="F:zinc ion binding"/>
    <property type="evidence" value="ECO:0007669"/>
    <property type="project" value="UniProtKB-UniRule"/>
</dbReference>
<evidence type="ECO:0000256" key="1">
    <source>
        <dbReference type="ARBA" id="ARBA00006217"/>
    </source>
</evidence>
<proteinExistence type="inferred from homology"/>
<dbReference type="Proteomes" id="UP001152797">
    <property type="component" value="Unassembled WGS sequence"/>
</dbReference>
<evidence type="ECO:0000256" key="6">
    <source>
        <dbReference type="ARBA" id="ARBA00048348"/>
    </source>
</evidence>
<dbReference type="InterPro" id="IPR001765">
    <property type="entry name" value="Carbonic_anhydrase"/>
</dbReference>
<evidence type="ECO:0000256" key="2">
    <source>
        <dbReference type="ARBA" id="ARBA00012925"/>
    </source>
</evidence>
<evidence type="ECO:0000313" key="9">
    <source>
        <dbReference type="EMBL" id="CAI4013875.1"/>
    </source>
</evidence>
<dbReference type="Pfam" id="PF00484">
    <property type="entry name" value="Pro_CA"/>
    <property type="match status" value="1"/>
</dbReference>
<evidence type="ECO:0000256" key="7">
    <source>
        <dbReference type="PIRSR" id="PIRSR601765-1"/>
    </source>
</evidence>
<name>A0A9P1DQJ1_9DINO</name>
<dbReference type="InterPro" id="IPR036874">
    <property type="entry name" value="Carbonic_anhydrase_sf"/>
</dbReference>
<dbReference type="EMBL" id="CAMXCT020006074">
    <property type="protein sequence ID" value="CAL1167250.1"/>
    <property type="molecule type" value="Genomic_DNA"/>
</dbReference>
<dbReference type="EMBL" id="CAMXCT030006074">
    <property type="protein sequence ID" value="CAL4801187.1"/>
    <property type="molecule type" value="Genomic_DNA"/>
</dbReference>
<evidence type="ECO:0000256" key="3">
    <source>
        <dbReference type="ARBA" id="ARBA00022723"/>
    </source>
</evidence>
<keyword evidence="3 7" id="KW-0479">Metal-binding</keyword>
<sequence length="199" mass="20905">MVFSLIRQLANGMELCSRPERHVRTTLDVPLAPEEAATLLKDGNSRFVSGCPWGSKTKAAARQQLVEDGQAPHTAIIGCADSRAPIETIFDAMPGDIFVLRNAGNTCTHAEGSMIGSLEFCAEKLGSRLILVLGHTKCGAIYGATRSYLDSLAQPGKKEAAGCALEGLLQDLGSVAQEAAKELGRGATSDEVAAHAVKV</sequence>
<comment type="cofactor">
    <cofactor evidence="7">
        <name>Zn(2+)</name>
        <dbReference type="ChEBI" id="CHEBI:29105"/>
    </cofactor>
    <text evidence="7">Binds 1 zinc ion per subunit.</text>
</comment>
<comment type="similarity">
    <text evidence="1 8">Belongs to the beta-class carbonic anhydrase family.</text>
</comment>
<reference evidence="10" key="2">
    <citation type="submission" date="2024-04" db="EMBL/GenBank/DDBJ databases">
        <authorList>
            <person name="Chen Y."/>
            <person name="Shah S."/>
            <person name="Dougan E. K."/>
            <person name="Thang M."/>
            <person name="Chan C."/>
        </authorList>
    </citation>
    <scope>NUCLEOTIDE SEQUENCE [LARGE SCALE GENOMIC DNA]</scope>
</reference>
<dbReference type="OrthoDB" id="446073at2759"/>
<feature type="binding site" evidence="7">
    <location>
        <position position="81"/>
    </location>
    <ligand>
        <name>Zn(2+)</name>
        <dbReference type="ChEBI" id="CHEBI:29105"/>
    </ligand>
</feature>
<dbReference type="EMBL" id="CAMXCT010006074">
    <property type="protein sequence ID" value="CAI4013875.1"/>
    <property type="molecule type" value="Genomic_DNA"/>
</dbReference>
<accession>A0A9P1DQJ1</accession>
<dbReference type="AlphaFoldDB" id="A0A9P1DQJ1"/>
<dbReference type="SMART" id="SM00947">
    <property type="entry name" value="Pro_CA"/>
    <property type="match status" value="1"/>
</dbReference>
<comment type="caution">
    <text evidence="9">The sequence shown here is derived from an EMBL/GenBank/DDBJ whole genome shotgun (WGS) entry which is preliminary data.</text>
</comment>